<sequence>MGTAESELDRVKGFLFDLDGTLVLGDRRNNGLRPLPGALELIGWLRQRGVPFVVFTNGTTRTASGYVKLLTELGFGFEDDEVLTPASSAVEVLLRRGQRRVVVLGGDGLADPLRDAGIEVLPPSGRPAADAVLVGWFREFSMDTIEAACHAVWQGASLYSASQSVFFASADGKALGTSRLLCAAISSVTGARVTVVGKPSTHALRAACHRLGLPAREVAVVGDDPMLETPMARRGGAVAIAVDTGVSGGEEYADVPPGRLPHLRLPGVEQLLSILRARS</sequence>
<dbReference type="InterPro" id="IPR006357">
    <property type="entry name" value="HAD-SF_hydro_IIA"/>
</dbReference>
<dbReference type="PANTHER" id="PTHR19288">
    <property type="entry name" value="4-NITROPHENYLPHOSPHATASE-RELATED"/>
    <property type="match status" value="1"/>
</dbReference>
<dbReference type="AlphaFoldDB" id="A0A7X5ZQK2"/>
<dbReference type="PANTHER" id="PTHR19288:SF46">
    <property type="entry name" value="HALOACID DEHALOGENASE-LIKE HYDROLASE DOMAIN-CONTAINING PROTEIN 2"/>
    <property type="match status" value="1"/>
</dbReference>
<dbReference type="Gene3D" id="3.40.50.1000">
    <property type="entry name" value="HAD superfamily/HAD-like"/>
    <property type="match status" value="2"/>
</dbReference>
<dbReference type="EMBL" id="JAAOYM010000001">
    <property type="protein sequence ID" value="NIJ11862.1"/>
    <property type="molecule type" value="Genomic_DNA"/>
</dbReference>
<evidence type="ECO:0000313" key="2">
    <source>
        <dbReference type="Proteomes" id="UP000545493"/>
    </source>
</evidence>
<dbReference type="RefSeq" id="WP_167169764.1">
    <property type="nucleotide sequence ID" value="NZ_JAAOYM010000001.1"/>
</dbReference>
<dbReference type="GO" id="GO:0016791">
    <property type="term" value="F:phosphatase activity"/>
    <property type="evidence" value="ECO:0007669"/>
    <property type="project" value="TreeGrafter"/>
</dbReference>
<evidence type="ECO:0000313" key="1">
    <source>
        <dbReference type="EMBL" id="NIJ11862.1"/>
    </source>
</evidence>
<accession>A0A7X5ZQK2</accession>
<organism evidence="1 2">
    <name type="scientific">Saccharomonospora amisosensis</name>
    <dbReference type="NCBI Taxonomy" id="1128677"/>
    <lineage>
        <taxon>Bacteria</taxon>
        <taxon>Bacillati</taxon>
        <taxon>Actinomycetota</taxon>
        <taxon>Actinomycetes</taxon>
        <taxon>Pseudonocardiales</taxon>
        <taxon>Pseudonocardiaceae</taxon>
        <taxon>Saccharomonospora</taxon>
    </lineage>
</organism>
<dbReference type="Pfam" id="PF13344">
    <property type="entry name" value="Hydrolase_6"/>
    <property type="match status" value="1"/>
</dbReference>
<dbReference type="InterPro" id="IPR023214">
    <property type="entry name" value="HAD_sf"/>
</dbReference>
<dbReference type="GO" id="GO:0005737">
    <property type="term" value="C:cytoplasm"/>
    <property type="evidence" value="ECO:0007669"/>
    <property type="project" value="TreeGrafter"/>
</dbReference>
<keyword evidence="2" id="KW-1185">Reference proteome</keyword>
<name>A0A7X5ZQK2_9PSEU</name>
<dbReference type="Pfam" id="PF13242">
    <property type="entry name" value="Hydrolase_like"/>
    <property type="match status" value="1"/>
</dbReference>
<comment type="caution">
    <text evidence="1">The sequence shown here is derived from an EMBL/GenBank/DDBJ whole genome shotgun (WGS) entry which is preliminary data.</text>
</comment>
<dbReference type="Proteomes" id="UP000545493">
    <property type="component" value="Unassembled WGS sequence"/>
</dbReference>
<gene>
    <name evidence="1" type="ORF">FHU38_002206</name>
</gene>
<reference evidence="1 2" key="1">
    <citation type="submission" date="2020-03" db="EMBL/GenBank/DDBJ databases">
        <title>Sequencing the genomes of 1000 actinobacteria strains.</title>
        <authorList>
            <person name="Klenk H.-P."/>
        </authorList>
    </citation>
    <scope>NUCLEOTIDE SEQUENCE [LARGE SCALE GENOMIC DNA]</scope>
    <source>
        <strain evidence="1 2">DSM 45685</strain>
    </source>
</reference>
<proteinExistence type="predicted"/>
<dbReference type="SUPFAM" id="SSF56784">
    <property type="entry name" value="HAD-like"/>
    <property type="match status" value="1"/>
</dbReference>
<dbReference type="InterPro" id="IPR036412">
    <property type="entry name" value="HAD-like_sf"/>
</dbReference>
<protein>
    <submittedName>
        <fullName evidence="1">NagD protein</fullName>
    </submittedName>
</protein>